<evidence type="ECO:0000256" key="5">
    <source>
        <dbReference type="ARBA" id="ARBA00022692"/>
    </source>
</evidence>
<evidence type="ECO:0000256" key="1">
    <source>
        <dbReference type="ARBA" id="ARBA00004651"/>
    </source>
</evidence>
<feature type="domain" description="Glycosyltransferase RgtA/B/C/D-like" evidence="10">
    <location>
        <begin position="108"/>
        <end position="262"/>
    </location>
</feature>
<keyword evidence="5 9" id="KW-0812">Transmembrane</keyword>
<keyword evidence="4" id="KW-0808">Transferase</keyword>
<dbReference type="Proteomes" id="UP000708347">
    <property type="component" value="Unassembled WGS sequence"/>
</dbReference>
<dbReference type="EMBL" id="VBSB01000010">
    <property type="protein sequence ID" value="NTY61504.1"/>
    <property type="molecule type" value="Genomic_DNA"/>
</dbReference>
<evidence type="ECO:0000256" key="3">
    <source>
        <dbReference type="ARBA" id="ARBA00022676"/>
    </source>
</evidence>
<evidence type="ECO:0000259" key="11">
    <source>
        <dbReference type="Pfam" id="PF24878"/>
    </source>
</evidence>
<evidence type="ECO:0000256" key="7">
    <source>
        <dbReference type="ARBA" id="ARBA00023136"/>
    </source>
</evidence>
<evidence type="ECO:0000256" key="9">
    <source>
        <dbReference type="SAM" id="Phobius"/>
    </source>
</evidence>
<protein>
    <submittedName>
        <fullName evidence="12">Glycosyltransferase family 39 protein</fullName>
    </submittedName>
</protein>
<feature type="transmembrane region" description="Helical" evidence="9">
    <location>
        <begin position="123"/>
        <end position="148"/>
    </location>
</feature>
<organism evidence="12 13">
    <name type="scientific">Mycolicibacterium sphagni</name>
    <dbReference type="NCBI Taxonomy" id="1786"/>
    <lineage>
        <taxon>Bacteria</taxon>
        <taxon>Bacillati</taxon>
        <taxon>Actinomycetota</taxon>
        <taxon>Actinomycetes</taxon>
        <taxon>Mycobacteriales</taxon>
        <taxon>Mycobacteriaceae</taxon>
        <taxon>Mycolicibacterium</taxon>
    </lineage>
</organism>
<evidence type="ECO:0000256" key="2">
    <source>
        <dbReference type="ARBA" id="ARBA00022475"/>
    </source>
</evidence>
<evidence type="ECO:0000313" key="12">
    <source>
        <dbReference type="EMBL" id="NTY61504.1"/>
    </source>
</evidence>
<accession>A0ABX2JXG3</accession>
<feature type="transmembrane region" description="Helical" evidence="9">
    <location>
        <begin position="53"/>
        <end position="70"/>
    </location>
</feature>
<name>A0ABX2JXG3_9MYCO</name>
<feature type="domain" description="Putative mannosyltransferase YkcA/B-like C-terminal" evidence="11">
    <location>
        <begin position="552"/>
        <end position="636"/>
    </location>
</feature>
<dbReference type="Pfam" id="PF24878">
    <property type="entry name" value="YkcB_C"/>
    <property type="match status" value="1"/>
</dbReference>
<keyword evidence="6 9" id="KW-1133">Transmembrane helix</keyword>
<comment type="subcellular location">
    <subcellularLocation>
        <location evidence="1">Cell membrane</location>
        <topology evidence="1">Multi-pass membrane protein</topology>
    </subcellularLocation>
</comment>
<feature type="transmembrane region" description="Helical" evidence="9">
    <location>
        <begin position="434"/>
        <end position="452"/>
    </location>
</feature>
<feature type="transmembrane region" description="Helical" evidence="9">
    <location>
        <begin position="404"/>
        <end position="422"/>
    </location>
</feature>
<feature type="transmembrane region" description="Helical" evidence="9">
    <location>
        <begin position="160"/>
        <end position="178"/>
    </location>
</feature>
<sequence length="655" mass="69185">MPDRLRRSQPSPRERSGGDGSIANVTTTFQASLPHDSAEIATPPARPSRWDRAGLALLLIGTAVMYLWNITVNGMGNQFYAGAAQAGSKNWEALLFGSLDSANFITVDKPPVSQWVMGLSGQLFGFSSASMLIPEALMAVATVALLYAAVTRICGPRAGLLAGAALALTPVAALMFRFNNPDAAMVLLMMASAYCTVRALERASGRWLAWAGVALGFAFLAKMLEGLLVVPAVGVVYLLAAPTTLRRRILHLLGAMAAFGVSAGWFVVLTVVWPASSRPYIAGSTDNSFMDLVLGYNGFARVAGRNHMNMGPSDPIGNSVGNQLRHLGGFGGMDQHDGLSRLFAGEFGFEIGWLIPAALLALVLVLISRGRAPRTDEIRAGALLFGSWLVIDGLLLSYMKGAVHPYYCLSLAPAVAGMVAIGAHEMWVRRQSRFGRIGLTTLVAVTGIWSWWVLGRNEDWMPALRWTILVGTVLAAAALALSAPRRRRVAVVAAALGVIAVLAGPTAYAVATLNAPHRGGGPTVGPATAKSGFPRGFGEPDDNPQLDNLLRATKTRWSAAVVGSSTAAGLELSSGTAVMAIGGFTGADPVPSLGQFKADVSAGEVAYYVVQRDWRGKPGGWPDNRNHIGITDWVSTTFASTQVGDTDVYDLSKPK</sequence>
<dbReference type="InterPro" id="IPR038731">
    <property type="entry name" value="RgtA/B/C-like"/>
</dbReference>
<feature type="transmembrane region" description="Helical" evidence="9">
    <location>
        <begin position="252"/>
        <end position="273"/>
    </location>
</feature>
<evidence type="ECO:0000313" key="13">
    <source>
        <dbReference type="Proteomes" id="UP000708347"/>
    </source>
</evidence>
<evidence type="ECO:0000256" key="6">
    <source>
        <dbReference type="ARBA" id="ARBA00022989"/>
    </source>
</evidence>
<comment type="caution">
    <text evidence="12">The sequence shown here is derived from an EMBL/GenBank/DDBJ whole genome shotgun (WGS) entry which is preliminary data.</text>
</comment>
<dbReference type="Pfam" id="PF13231">
    <property type="entry name" value="PMT_2"/>
    <property type="match status" value="1"/>
</dbReference>
<evidence type="ECO:0000256" key="8">
    <source>
        <dbReference type="SAM" id="MobiDB-lite"/>
    </source>
</evidence>
<evidence type="ECO:0000256" key="4">
    <source>
        <dbReference type="ARBA" id="ARBA00022679"/>
    </source>
</evidence>
<reference evidence="12 13" key="1">
    <citation type="submission" date="2019-05" db="EMBL/GenBank/DDBJ databases">
        <title>Mycolicibacterium sphagni ENV482 genome assembly.</title>
        <authorList>
            <person name="Chen W."/>
            <person name="Faulkner N.W."/>
            <person name="Hyman M.R."/>
        </authorList>
    </citation>
    <scope>NUCLEOTIDE SEQUENCE [LARGE SCALE GENOMIC DNA]</scope>
    <source>
        <strain evidence="12 13">ENV482</strain>
    </source>
</reference>
<proteinExistence type="predicted"/>
<keyword evidence="2" id="KW-1003">Cell membrane</keyword>
<feature type="transmembrane region" description="Helical" evidence="9">
    <location>
        <begin position="464"/>
        <end position="482"/>
    </location>
</feature>
<evidence type="ECO:0000259" key="10">
    <source>
        <dbReference type="Pfam" id="PF13231"/>
    </source>
</evidence>
<dbReference type="PANTHER" id="PTHR33908">
    <property type="entry name" value="MANNOSYLTRANSFERASE YKCB-RELATED"/>
    <property type="match status" value="1"/>
</dbReference>
<feature type="compositionally biased region" description="Basic and acidic residues" evidence="8">
    <location>
        <begin position="1"/>
        <end position="17"/>
    </location>
</feature>
<feature type="transmembrane region" description="Helical" evidence="9">
    <location>
        <begin position="207"/>
        <end position="240"/>
    </location>
</feature>
<feature type="transmembrane region" description="Helical" evidence="9">
    <location>
        <begin position="351"/>
        <end position="368"/>
    </location>
</feature>
<keyword evidence="13" id="KW-1185">Reference proteome</keyword>
<dbReference type="InterPro" id="IPR056785">
    <property type="entry name" value="YkcA/B-like_C"/>
</dbReference>
<gene>
    <name evidence="12" type="ORF">FEG63_18315</name>
</gene>
<dbReference type="PANTHER" id="PTHR33908:SF3">
    <property type="entry name" value="UNDECAPRENYL PHOSPHATE-ALPHA-4-AMINO-4-DEOXY-L-ARABINOSE ARABINOSYL TRANSFERASE"/>
    <property type="match status" value="1"/>
</dbReference>
<feature type="transmembrane region" description="Helical" evidence="9">
    <location>
        <begin position="489"/>
        <end position="511"/>
    </location>
</feature>
<dbReference type="InterPro" id="IPR050297">
    <property type="entry name" value="LipidA_mod_glycosyltrf_83"/>
</dbReference>
<keyword evidence="3" id="KW-0328">Glycosyltransferase</keyword>
<keyword evidence="7 9" id="KW-0472">Membrane</keyword>
<feature type="transmembrane region" description="Helical" evidence="9">
    <location>
        <begin position="380"/>
        <end position="398"/>
    </location>
</feature>
<feature type="region of interest" description="Disordered" evidence="8">
    <location>
        <begin position="1"/>
        <end position="23"/>
    </location>
</feature>